<feature type="compositionally biased region" description="Polar residues" evidence="2">
    <location>
        <begin position="48"/>
        <end position="58"/>
    </location>
</feature>
<dbReference type="Proteomes" id="UP000029381">
    <property type="component" value="Unassembled WGS sequence"/>
</dbReference>
<keyword evidence="4" id="KW-1185">Reference proteome</keyword>
<evidence type="ECO:0000256" key="1">
    <source>
        <dbReference type="SAM" id="Coils"/>
    </source>
</evidence>
<evidence type="ECO:0000313" key="3">
    <source>
        <dbReference type="EMBL" id="KFN92180.1"/>
    </source>
</evidence>
<dbReference type="Gene3D" id="2.160.20.10">
    <property type="entry name" value="Single-stranded right-handed beta-helix, Pectin lyase-like"/>
    <property type="match status" value="1"/>
</dbReference>
<dbReference type="SUPFAM" id="SSF51126">
    <property type="entry name" value="Pectin lyase-like"/>
    <property type="match status" value="1"/>
</dbReference>
<accession>A0A091C669</accession>
<organism evidence="3 4">
    <name type="scientific">Tetragenococcus muriaticus 3MR10-3</name>
    <dbReference type="NCBI Taxonomy" id="1302648"/>
    <lineage>
        <taxon>Bacteria</taxon>
        <taxon>Bacillati</taxon>
        <taxon>Bacillota</taxon>
        <taxon>Bacilli</taxon>
        <taxon>Lactobacillales</taxon>
        <taxon>Enterococcaceae</taxon>
        <taxon>Tetragenococcus</taxon>
    </lineage>
</organism>
<dbReference type="InterPro" id="IPR011050">
    <property type="entry name" value="Pectin_lyase_fold/virulence"/>
</dbReference>
<dbReference type="PATRIC" id="fig|1302648.3.peg.623"/>
<evidence type="ECO:0000256" key="2">
    <source>
        <dbReference type="SAM" id="MobiDB-lite"/>
    </source>
</evidence>
<gene>
    <name evidence="3" type="ORF">TMU3MR103_0641</name>
</gene>
<dbReference type="AlphaFoldDB" id="A0A091C669"/>
<reference evidence="3 4" key="1">
    <citation type="submission" date="2014-08" db="EMBL/GenBank/DDBJ databases">
        <title>Genome sequence of Tetragenococcus muriaticus.</title>
        <authorList>
            <person name="Chuea-nongthon C."/>
            <person name="Rodtong S."/>
            <person name="Yongsawatdigul J."/>
            <person name="Steele J.L."/>
            <person name="Liu X.-y."/>
            <person name="Speers J."/>
            <person name="Glasner J.D."/>
            <person name="Neeno-Eckwall E.C."/>
        </authorList>
    </citation>
    <scope>NUCLEOTIDE SEQUENCE [LARGE SCALE GENOMIC DNA]</scope>
    <source>
        <strain evidence="3 4">3MR10-3</strain>
    </source>
</reference>
<feature type="coiled-coil region" evidence="1">
    <location>
        <begin position="82"/>
        <end position="109"/>
    </location>
</feature>
<keyword evidence="1" id="KW-0175">Coiled coil</keyword>
<dbReference type="InterPro" id="IPR012334">
    <property type="entry name" value="Pectin_lyas_fold"/>
</dbReference>
<proteinExistence type="predicted"/>
<dbReference type="EMBL" id="JPVT01000058">
    <property type="protein sequence ID" value="KFN92180.1"/>
    <property type="molecule type" value="Genomic_DNA"/>
</dbReference>
<comment type="caution">
    <text evidence="3">The sequence shown here is derived from an EMBL/GenBank/DDBJ whole genome shotgun (WGS) entry which is preliminary data.</text>
</comment>
<evidence type="ECO:0000313" key="4">
    <source>
        <dbReference type="Proteomes" id="UP000029381"/>
    </source>
</evidence>
<feature type="region of interest" description="Disordered" evidence="2">
    <location>
        <begin position="30"/>
        <end position="62"/>
    </location>
</feature>
<protein>
    <submittedName>
        <fullName evidence="3">Gp19 family putative tail/base plate protein</fullName>
    </submittedName>
</protein>
<sequence length="345" mass="37957">MGSLKKITNRLYSEWKSSFNHNVEQIERAQKENKTSHKATNKRIDNLVLNSGGDSPNEVTDARTDASGTIHETLKARIDAGENLTTEEIKDLNETLTNQREEISQLNGVIQDLYGGDGSNVDLYVHAGRGNDTTADGTEEKPFKTIQAAVDGIPFLASSRFYIHVAPDVYLEDVHVRDNNITAIEIVATNNEVTNAKEGDTGVFVRSIFFENCQAYCRIRGVTLTDAQNGPGFFTRFDRCSYGAVDNCRAAINTKNLDTNNFRWSDFRCYNLESTMGNIYGTLARNQDFAISSMFASSLRVSNSVSGSRNNVVYSANGAIIFATGADLTGETKIISTYGGQVFGQ</sequence>
<name>A0A091C669_9ENTE</name>